<sequence length="41" mass="4683">MSNTSFLFKGHTMNRNVMEMEGKEFGQKQSAAQTSRPLIIH</sequence>
<dbReference type="EMBL" id="JXRP01000017">
    <property type="protein sequence ID" value="KIL45711.1"/>
    <property type="molecule type" value="Genomic_DNA"/>
</dbReference>
<protein>
    <submittedName>
        <fullName evidence="1">Uncharacterized protein</fullName>
    </submittedName>
</protein>
<evidence type="ECO:0000313" key="1">
    <source>
        <dbReference type="EMBL" id="KIL45711.1"/>
    </source>
</evidence>
<dbReference type="Proteomes" id="UP000031938">
    <property type="component" value="Unassembled WGS sequence"/>
</dbReference>
<organism evidence="1 2">
    <name type="scientific">Jeotgalibacillus soli</name>
    <dbReference type="NCBI Taxonomy" id="889306"/>
    <lineage>
        <taxon>Bacteria</taxon>
        <taxon>Bacillati</taxon>
        <taxon>Bacillota</taxon>
        <taxon>Bacilli</taxon>
        <taxon>Bacillales</taxon>
        <taxon>Caryophanaceae</taxon>
        <taxon>Jeotgalibacillus</taxon>
    </lineage>
</organism>
<dbReference type="STRING" id="889306.KP78_20600"/>
<reference evidence="1 2" key="1">
    <citation type="submission" date="2015-01" db="EMBL/GenBank/DDBJ databases">
        <title>Genome sequencing of Jeotgalibacillus soli.</title>
        <authorList>
            <person name="Goh K.M."/>
            <person name="Chan K.-G."/>
            <person name="Yaakop A.S."/>
            <person name="Ee R."/>
            <person name="Gan H.M."/>
            <person name="Chan C.S."/>
        </authorList>
    </citation>
    <scope>NUCLEOTIDE SEQUENCE [LARGE SCALE GENOMIC DNA]</scope>
    <source>
        <strain evidence="1 2">P9</strain>
    </source>
</reference>
<comment type="caution">
    <text evidence="1">The sequence shown here is derived from an EMBL/GenBank/DDBJ whole genome shotgun (WGS) entry which is preliminary data.</text>
</comment>
<gene>
    <name evidence="1" type="ORF">KP78_20600</name>
</gene>
<dbReference type="AlphaFoldDB" id="A0A0C2VMP1"/>
<keyword evidence="2" id="KW-1185">Reference proteome</keyword>
<evidence type="ECO:0000313" key="2">
    <source>
        <dbReference type="Proteomes" id="UP000031938"/>
    </source>
</evidence>
<dbReference type="PATRIC" id="fig|889306.3.peg.2077"/>
<accession>A0A0C2VMP1</accession>
<proteinExistence type="predicted"/>
<name>A0A0C2VMP1_9BACL</name>